<dbReference type="PANTHER" id="PTHR11748:SF111">
    <property type="entry name" value="D-LACTATE DEHYDROGENASE, MITOCHONDRIAL-RELATED"/>
    <property type="match status" value="1"/>
</dbReference>
<feature type="compositionally biased region" description="Basic and acidic residues" evidence="4">
    <location>
        <begin position="515"/>
        <end position="524"/>
    </location>
</feature>
<dbReference type="SUPFAM" id="SSF56176">
    <property type="entry name" value="FAD-binding/transporter-associated domain-like"/>
    <property type="match status" value="1"/>
</dbReference>
<keyword evidence="2" id="KW-0285">Flavoprotein</keyword>
<evidence type="ECO:0000259" key="5">
    <source>
        <dbReference type="PROSITE" id="PS51387"/>
    </source>
</evidence>
<dbReference type="GO" id="GO:0004458">
    <property type="term" value="F:D-lactate dehydrogenase (cytochrome) activity"/>
    <property type="evidence" value="ECO:0007669"/>
    <property type="project" value="TreeGrafter"/>
</dbReference>
<gene>
    <name evidence="6" type="ORF">MNBD_ALPHA02-1984</name>
</gene>
<dbReference type="InterPro" id="IPR016164">
    <property type="entry name" value="FAD-linked_Oxase-like_C"/>
</dbReference>
<dbReference type="InterPro" id="IPR016169">
    <property type="entry name" value="FAD-bd_PCMH_sub2"/>
</dbReference>
<organism evidence="6">
    <name type="scientific">hydrothermal vent metagenome</name>
    <dbReference type="NCBI Taxonomy" id="652676"/>
    <lineage>
        <taxon>unclassified sequences</taxon>
        <taxon>metagenomes</taxon>
        <taxon>ecological metagenomes</taxon>
    </lineage>
</organism>
<proteinExistence type="inferred from homology"/>
<dbReference type="SUPFAM" id="SSF55103">
    <property type="entry name" value="FAD-linked oxidases, C-terminal domain"/>
    <property type="match status" value="1"/>
</dbReference>
<dbReference type="GO" id="GO:1903457">
    <property type="term" value="P:lactate catabolic process"/>
    <property type="evidence" value="ECO:0007669"/>
    <property type="project" value="TreeGrafter"/>
</dbReference>
<sequence>MREKLIEILGADNFITDLQERVYFSQDVYSSAPHVTEGIIRPGNRAELAAAVRVATEAGYSLFPRGGGVSYTSGYLPSVAKSLTIDTGRMNRILEINREDMYVTVECGCRWIELYEALKDTGLRTPFWGTLSGISATVGGSLSQNSIFFGSGHYGTAADSVIGMDIVTASGKIIITGSGAVKGGSAFFRHYGPDLTGLFAGDAGALAIKATITLRLMAQTPYKTFGSFNFQSHDHMFAAMAEISRQGLASECFGFDPYLQAQRMKRESLAKDVKALTGVIKAGGLKEGIKMALAGRRYMDEVQYSIHVIAEHKYEGVAGQYMDDIRKIVAEKGGAEIENTIPKIISANPFTPLNNMIGPEGERWSPVHALVPHSKATALNDAIEAVYADHKENIEQYQIGTGYLYTTVGTSAVVLEPVFFWPDALMPFHHRHVEQSVLKGMKGFDENLEARAAVKAIREELIDLFVSFGAVHFQIGKTYKYKQGLQDSSYHLVEQIKHDLDPDGRINPGSLGLGKIEEAKDNDG</sequence>
<dbReference type="Pfam" id="PF01565">
    <property type="entry name" value="FAD_binding_4"/>
    <property type="match status" value="1"/>
</dbReference>
<feature type="region of interest" description="Disordered" evidence="4">
    <location>
        <begin position="501"/>
        <end position="524"/>
    </location>
</feature>
<accession>A0A3B0S2Q2</accession>
<dbReference type="InterPro" id="IPR006094">
    <property type="entry name" value="Oxid_FAD_bind_N"/>
</dbReference>
<dbReference type="GO" id="GO:0071949">
    <property type="term" value="F:FAD binding"/>
    <property type="evidence" value="ECO:0007669"/>
    <property type="project" value="InterPro"/>
</dbReference>
<evidence type="ECO:0000256" key="4">
    <source>
        <dbReference type="SAM" id="MobiDB-lite"/>
    </source>
</evidence>
<feature type="domain" description="FAD-binding PCMH-type" evidence="5">
    <location>
        <begin position="28"/>
        <end position="219"/>
    </location>
</feature>
<dbReference type="Gene3D" id="3.30.465.10">
    <property type="match status" value="1"/>
</dbReference>
<evidence type="ECO:0000256" key="3">
    <source>
        <dbReference type="ARBA" id="ARBA00022827"/>
    </source>
</evidence>
<dbReference type="EMBL" id="UOED01000048">
    <property type="protein sequence ID" value="VAV89735.1"/>
    <property type="molecule type" value="Genomic_DNA"/>
</dbReference>
<evidence type="ECO:0000256" key="1">
    <source>
        <dbReference type="ARBA" id="ARBA00008000"/>
    </source>
</evidence>
<name>A0A3B0S2Q2_9ZZZZ</name>
<dbReference type="InterPro" id="IPR036318">
    <property type="entry name" value="FAD-bd_PCMH-like_sf"/>
</dbReference>
<dbReference type="PROSITE" id="PS51387">
    <property type="entry name" value="FAD_PCMH"/>
    <property type="match status" value="1"/>
</dbReference>
<dbReference type="GO" id="GO:0008720">
    <property type="term" value="F:D-lactate dehydrogenase (NAD+) activity"/>
    <property type="evidence" value="ECO:0007669"/>
    <property type="project" value="TreeGrafter"/>
</dbReference>
<comment type="similarity">
    <text evidence="1">Belongs to the FAD-binding oxidoreductase/transferase type 4 family.</text>
</comment>
<reference evidence="6" key="1">
    <citation type="submission" date="2018-06" db="EMBL/GenBank/DDBJ databases">
        <authorList>
            <person name="Zhirakovskaya E."/>
        </authorList>
    </citation>
    <scope>NUCLEOTIDE SEQUENCE</scope>
</reference>
<dbReference type="InterPro" id="IPR016166">
    <property type="entry name" value="FAD-bd_PCMH"/>
</dbReference>
<dbReference type="AlphaFoldDB" id="A0A3B0S2Q2"/>
<evidence type="ECO:0000256" key="2">
    <source>
        <dbReference type="ARBA" id="ARBA00022630"/>
    </source>
</evidence>
<protein>
    <recommendedName>
        <fullName evidence="5">FAD-binding PCMH-type domain-containing protein</fullName>
    </recommendedName>
</protein>
<dbReference type="PANTHER" id="PTHR11748">
    <property type="entry name" value="D-LACTATE DEHYDROGENASE"/>
    <property type="match status" value="1"/>
</dbReference>
<evidence type="ECO:0000313" key="6">
    <source>
        <dbReference type="EMBL" id="VAV89735.1"/>
    </source>
</evidence>
<keyword evidence="3" id="KW-0274">FAD</keyword>